<protein>
    <recommendedName>
        <fullName evidence="2">Pili assembly chaperone N-terminal domain-containing protein</fullName>
    </recommendedName>
</protein>
<reference evidence="4" key="1">
    <citation type="journal article" date="2019" name="Int. J. Syst. Evol. Microbiol.">
        <title>The Global Catalogue of Microorganisms (GCM) 10K type strain sequencing project: providing services to taxonomists for standard genome sequencing and annotation.</title>
        <authorList>
            <consortium name="The Broad Institute Genomics Platform"/>
            <consortium name="The Broad Institute Genome Sequencing Center for Infectious Disease"/>
            <person name="Wu L."/>
            <person name="Ma J."/>
        </authorList>
    </citation>
    <scope>NUCLEOTIDE SEQUENCE [LARGE SCALE GENOMIC DNA]</scope>
    <source>
        <strain evidence="4">CGMCC 1.15928</strain>
    </source>
</reference>
<dbReference type="InterPro" id="IPR050643">
    <property type="entry name" value="Periplasmic_pilus_chap"/>
</dbReference>
<name>A0ABQ1JX95_9PROT</name>
<dbReference type="RefSeq" id="WP_084394856.1">
    <property type="nucleotide sequence ID" value="NZ_BMKF01000003.1"/>
</dbReference>
<dbReference type="Pfam" id="PF00345">
    <property type="entry name" value="PapD_N"/>
    <property type="match status" value="1"/>
</dbReference>
<sequence>MRALLTALSSAVLALPALSQQLTVSPILVDAPAEGGATSISIGSTLERTVTMQVRVFGWDQDGGADRYTPARAVRFAPEIFRLEPGATQIVRMLVPDTGGNGAWRIVIDELPQKSEAPTSATAARLNIRLQYILGMFAGDAGSEADLRIDAEAGTVALVNDGDGYLRLHALAFETSDGDIVPASQSIAYVLPWSSLILPLPADRPDIHALRYAIGQTPYAAELGGRQ</sequence>
<dbReference type="PANTHER" id="PTHR30251:SF4">
    <property type="entry name" value="SLR1668 PROTEIN"/>
    <property type="match status" value="1"/>
</dbReference>
<evidence type="ECO:0000313" key="4">
    <source>
        <dbReference type="Proteomes" id="UP000628854"/>
    </source>
</evidence>
<dbReference type="SUPFAM" id="SSF49354">
    <property type="entry name" value="PapD-like"/>
    <property type="match status" value="1"/>
</dbReference>
<feature type="signal peptide" evidence="1">
    <location>
        <begin position="1"/>
        <end position="19"/>
    </location>
</feature>
<dbReference type="Proteomes" id="UP000628854">
    <property type="component" value="Unassembled WGS sequence"/>
</dbReference>
<dbReference type="Gene3D" id="2.60.40.10">
    <property type="entry name" value="Immunoglobulins"/>
    <property type="match status" value="1"/>
</dbReference>
<dbReference type="InterPro" id="IPR013783">
    <property type="entry name" value="Ig-like_fold"/>
</dbReference>
<keyword evidence="1" id="KW-0732">Signal</keyword>
<keyword evidence="4" id="KW-1185">Reference proteome</keyword>
<evidence type="ECO:0000313" key="3">
    <source>
        <dbReference type="EMBL" id="GGB80653.1"/>
    </source>
</evidence>
<accession>A0ABQ1JX95</accession>
<feature type="chain" id="PRO_5046536042" description="Pili assembly chaperone N-terminal domain-containing protein" evidence="1">
    <location>
        <begin position="20"/>
        <end position="227"/>
    </location>
</feature>
<dbReference type="EMBL" id="BMKF01000003">
    <property type="protein sequence ID" value="GGB80653.1"/>
    <property type="molecule type" value="Genomic_DNA"/>
</dbReference>
<proteinExistence type="predicted"/>
<evidence type="ECO:0000256" key="1">
    <source>
        <dbReference type="SAM" id="SignalP"/>
    </source>
</evidence>
<evidence type="ECO:0000259" key="2">
    <source>
        <dbReference type="Pfam" id="PF00345"/>
    </source>
</evidence>
<gene>
    <name evidence="3" type="ORF">GCM10011503_31770</name>
</gene>
<feature type="domain" description="Pili assembly chaperone N-terminal" evidence="2">
    <location>
        <begin position="23"/>
        <end position="137"/>
    </location>
</feature>
<dbReference type="InterPro" id="IPR008962">
    <property type="entry name" value="PapD-like_sf"/>
</dbReference>
<comment type="caution">
    <text evidence="3">The sequence shown here is derived from an EMBL/GenBank/DDBJ whole genome shotgun (WGS) entry which is preliminary data.</text>
</comment>
<organism evidence="3 4">
    <name type="scientific">Henriciella pelagia</name>
    <dbReference type="NCBI Taxonomy" id="1977912"/>
    <lineage>
        <taxon>Bacteria</taxon>
        <taxon>Pseudomonadati</taxon>
        <taxon>Pseudomonadota</taxon>
        <taxon>Alphaproteobacteria</taxon>
        <taxon>Hyphomonadales</taxon>
        <taxon>Hyphomonadaceae</taxon>
        <taxon>Henriciella</taxon>
    </lineage>
</organism>
<dbReference type="InterPro" id="IPR016147">
    <property type="entry name" value="Pili_assmbl_chaperone_N"/>
</dbReference>
<dbReference type="PANTHER" id="PTHR30251">
    <property type="entry name" value="PILUS ASSEMBLY CHAPERONE"/>
    <property type="match status" value="1"/>
</dbReference>